<keyword evidence="3 5" id="KW-1133">Transmembrane helix</keyword>
<feature type="transmembrane region" description="Helical" evidence="5">
    <location>
        <begin position="87"/>
        <end position="107"/>
    </location>
</feature>
<name>A0A175RCH7_9HYPH</name>
<feature type="transmembrane region" description="Helical" evidence="5">
    <location>
        <begin position="211"/>
        <end position="241"/>
    </location>
</feature>
<dbReference type="EMBL" id="LDPZ01000004">
    <property type="protein sequence ID" value="KTQ98240.1"/>
    <property type="molecule type" value="Genomic_DNA"/>
</dbReference>
<dbReference type="Proteomes" id="UP000078272">
    <property type="component" value="Unassembled WGS sequence"/>
</dbReference>
<dbReference type="InterPro" id="IPR051533">
    <property type="entry name" value="WaaL-like"/>
</dbReference>
<dbReference type="STRING" id="401562.NS365_14705"/>
<dbReference type="AlphaFoldDB" id="A0A175RCH7"/>
<gene>
    <name evidence="7" type="ORF">NS226_01455</name>
</gene>
<dbReference type="PANTHER" id="PTHR37422:SF17">
    <property type="entry name" value="O-ANTIGEN LIGASE"/>
    <property type="match status" value="1"/>
</dbReference>
<keyword evidence="2 5" id="KW-0812">Transmembrane</keyword>
<feature type="transmembrane region" description="Helical" evidence="5">
    <location>
        <begin position="377"/>
        <end position="398"/>
    </location>
</feature>
<feature type="transmembrane region" description="Helical" evidence="5">
    <location>
        <begin position="113"/>
        <end position="132"/>
    </location>
</feature>
<feature type="transmembrane region" description="Helical" evidence="5">
    <location>
        <begin position="185"/>
        <end position="204"/>
    </location>
</feature>
<evidence type="ECO:0000256" key="1">
    <source>
        <dbReference type="ARBA" id="ARBA00004141"/>
    </source>
</evidence>
<feature type="transmembrane region" description="Helical" evidence="5">
    <location>
        <begin position="253"/>
        <end position="275"/>
    </location>
</feature>
<keyword evidence="4 5" id="KW-0472">Membrane</keyword>
<dbReference type="GO" id="GO:0016020">
    <property type="term" value="C:membrane"/>
    <property type="evidence" value="ECO:0007669"/>
    <property type="project" value="UniProtKB-SubCell"/>
</dbReference>
<feature type="transmembrane region" description="Helical" evidence="5">
    <location>
        <begin position="139"/>
        <end position="165"/>
    </location>
</feature>
<comment type="subcellular location">
    <subcellularLocation>
        <location evidence="1">Membrane</location>
        <topology evidence="1">Multi-pass membrane protein</topology>
    </subcellularLocation>
</comment>
<dbReference type="Pfam" id="PF04932">
    <property type="entry name" value="Wzy_C"/>
    <property type="match status" value="1"/>
</dbReference>
<evidence type="ECO:0000256" key="2">
    <source>
        <dbReference type="ARBA" id="ARBA00022692"/>
    </source>
</evidence>
<reference evidence="7" key="1">
    <citation type="journal article" date="2016" name="Front. Microbiol.">
        <title>Genomic Resource of Rice Seed Associated Bacteria.</title>
        <authorList>
            <person name="Midha S."/>
            <person name="Bansal K."/>
            <person name="Sharma S."/>
            <person name="Kumar N."/>
            <person name="Patil P.P."/>
            <person name="Chaudhry V."/>
            <person name="Patil P.B."/>
        </authorList>
    </citation>
    <scope>NUCLEOTIDE SEQUENCE [LARGE SCALE GENOMIC DNA]</scope>
    <source>
        <strain evidence="7">NS226</strain>
    </source>
</reference>
<comment type="caution">
    <text evidence="7">The sequence shown here is derived from an EMBL/GenBank/DDBJ whole genome shotgun (WGS) entry which is preliminary data.</text>
</comment>
<dbReference type="RefSeq" id="WP_058633466.1">
    <property type="nucleotide sequence ID" value="NZ_LDPZ01000004.1"/>
</dbReference>
<dbReference type="OrthoDB" id="4391260at2"/>
<feature type="domain" description="O-antigen ligase-related" evidence="6">
    <location>
        <begin position="215"/>
        <end position="357"/>
    </location>
</feature>
<evidence type="ECO:0000256" key="3">
    <source>
        <dbReference type="ARBA" id="ARBA00022989"/>
    </source>
</evidence>
<evidence type="ECO:0000256" key="4">
    <source>
        <dbReference type="ARBA" id="ARBA00023136"/>
    </source>
</evidence>
<evidence type="ECO:0000256" key="5">
    <source>
        <dbReference type="SAM" id="Phobius"/>
    </source>
</evidence>
<protein>
    <recommendedName>
        <fullName evidence="6">O-antigen ligase-related domain-containing protein</fullName>
    </recommendedName>
</protein>
<organism evidence="7">
    <name type="scientific">Aureimonas ureilytica</name>
    <dbReference type="NCBI Taxonomy" id="401562"/>
    <lineage>
        <taxon>Bacteria</taxon>
        <taxon>Pseudomonadati</taxon>
        <taxon>Pseudomonadota</taxon>
        <taxon>Alphaproteobacteria</taxon>
        <taxon>Hyphomicrobiales</taxon>
        <taxon>Aurantimonadaceae</taxon>
        <taxon>Aureimonas</taxon>
    </lineage>
</organism>
<feature type="transmembrane region" description="Helical" evidence="5">
    <location>
        <begin position="63"/>
        <end position="80"/>
    </location>
</feature>
<feature type="transmembrane region" description="Helical" evidence="5">
    <location>
        <begin position="340"/>
        <end position="365"/>
    </location>
</feature>
<accession>A0A175RCH7</accession>
<feature type="transmembrane region" description="Helical" evidence="5">
    <location>
        <begin position="25"/>
        <end position="43"/>
    </location>
</feature>
<evidence type="ECO:0000313" key="7">
    <source>
        <dbReference type="EMBL" id="KTQ98240.1"/>
    </source>
</evidence>
<dbReference type="PANTHER" id="PTHR37422">
    <property type="entry name" value="TEICHURONIC ACID BIOSYNTHESIS PROTEIN TUAE"/>
    <property type="match status" value="1"/>
</dbReference>
<dbReference type="InterPro" id="IPR007016">
    <property type="entry name" value="O-antigen_ligase-rel_domated"/>
</dbReference>
<sequence>MVNVQYHSIDSRFDRTASAVLERGIFKFLIVLSIIQFSGAWYWGGFNAASASLEGQQTFGTPFRYLVWGTISLASGLCLLREPYRAPLRAFLPFAPFLVIGIISGLLGDNLLISVRSVTFWLLMFLSAFVSATMLKPRAVAFVLTHILLLIVFASIAMSVLNPAVGVSAYGGEMVWIGVFTQKNTLGYFAMSAFLCAYAFHPTIGRLRTALLGIGAAACLVMSGSMGGFSIAIGAIGYMALVKAILRSRFTAPIASTIIIASVAALVAFVLLYWADITQSLGRDPTLTGRTVIWSAYLKEAYKNWFIGLGPGSFSGESRTVMALFYMLEEWGTIRQPHNAYILAFGEGGVLGLSAYLSALAYMAFVAPFRHRTPESAICAMFAFAILLGSISEGRGVFNSTVEGYLLLLFRTLSVRSVGLGYIYGNRRL</sequence>
<proteinExistence type="predicted"/>
<evidence type="ECO:0000259" key="6">
    <source>
        <dbReference type="Pfam" id="PF04932"/>
    </source>
</evidence>
<dbReference type="PATRIC" id="fig|401562.3.peg.3171"/>